<organism evidence="2 3">
    <name type="scientific">Bradyrhizobium diazoefficiens</name>
    <dbReference type="NCBI Taxonomy" id="1355477"/>
    <lineage>
        <taxon>Bacteria</taxon>
        <taxon>Pseudomonadati</taxon>
        <taxon>Pseudomonadota</taxon>
        <taxon>Alphaproteobacteria</taxon>
        <taxon>Hyphomicrobiales</taxon>
        <taxon>Nitrobacteraceae</taxon>
        <taxon>Bradyrhizobium</taxon>
    </lineage>
</organism>
<evidence type="ECO:0000313" key="3">
    <source>
        <dbReference type="Proteomes" id="UP000063308"/>
    </source>
</evidence>
<dbReference type="EMBL" id="AP014685">
    <property type="protein sequence ID" value="BAR54007.1"/>
    <property type="molecule type" value="Genomic_DNA"/>
</dbReference>
<accession>A0A0E4BKS6</accession>
<evidence type="ECO:0000256" key="1">
    <source>
        <dbReference type="SAM" id="MobiDB-lite"/>
    </source>
</evidence>
<dbReference type="AlphaFoldDB" id="A0A0E4BKS6"/>
<sequence length="37" mass="4130">MRLAVDQYFVRCRHDPAEEAAGVGSHDQRPYAGTDPN</sequence>
<gene>
    <name evidence="2" type="ORF">NK6_822</name>
</gene>
<protein>
    <submittedName>
        <fullName evidence="2">Uncharacterized protein</fullName>
    </submittedName>
</protein>
<proteinExistence type="predicted"/>
<name>A0A0E4BKS6_9BRAD</name>
<reference evidence="2 3" key="1">
    <citation type="submission" date="2014-11" db="EMBL/GenBank/DDBJ databases">
        <title>Symbiosis island explosion on the genome of extra-slow-growing strains of soybean bradyrhizobia with massive insertion sequences.</title>
        <authorList>
            <person name="Iida T."/>
            <person name="Minamisawa K."/>
        </authorList>
    </citation>
    <scope>NUCLEOTIDE SEQUENCE [LARGE SCALE GENOMIC DNA]</scope>
    <source>
        <strain evidence="2 3">NK6</strain>
    </source>
</reference>
<feature type="region of interest" description="Disordered" evidence="1">
    <location>
        <begin position="15"/>
        <end position="37"/>
    </location>
</feature>
<evidence type="ECO:0000313" key="2">
    <source>
        <dbReference type="EMBL" id="BAR54007.1"/>
    </source>
</evidence>
<dbReference type="Proteomes" id="UP000063308">
    <property type="component" value="Chromosome"/>
</dbReference>